<dbReference type="Pfam" id="PF06985">
    <property type="entry name" value="HET"/>
    <property type="match status" value="1"/>
</dbReference>
<evidence type="ECO:0000259" key="1">
    <source>
        <dbReference type="Pfam" id="PF06985"/>
    </source>
</evidence>
<evidence type="ECO:0000313" key="3">
    <source>
        <dbReference type="Proteomes" id="UP001056384"/>
    </source>
</evidence>
<reference evidence="2" key="1">
    <citation type="submission" date="2022-06" db="EMBL/GenBank/DDBJ databases">
        <title>Complete genome sequences of two strains of the flax pathogen Septoria linicola.</title>
        <authorList>
            <person name="Lapalu N."/>
            <person name="Simon A."/>
            <person name="Demenou B."/>
            <person name="Paumier D."/>
            <person name="Guillot M.-P."/>
            <person name="Gout L."/>
            <person name="Valade R."/>
        </authorList>
    </citation>
    <scope>NUCLEOTIDE SEQUENCE</scope>
    <source>
        <strain evidence="2">SE15195</strain>
    </source>
</reference>
<dbReference type="EMBL" id="CP099420">
    <property type="protein sequence ID" value="USW50912.1"/>
    <property type="molecule type" value="Genomic_DNA"/>
</dbReference>
<protein>
    <submittedName>
        <fullName evidence="2">Heterokaryon incompatibility</fullName>
    </submittedName>
</protein>
<dbReference type="InterPro" id="IPR052895">
    <property type="entry name" value="HetReg/Transcr_Mod"/>
</dbReference>
<sequence length="530" mass="59823">MATVVDSDSKQSLGTLKITHSLDIALRGLRENDVKRTLWIDAISINQDDLEERSEQVLRMGDIYRQASRVVVWLGPALEDTHLAMTALQLLGQHLELSDNGCWYRAPEFNDLELGLDQPIPFSEEQWDAIEDLLFMPWFRRLWVLQEITTSAPGSILQCGQHQTTYHDLRRALAGLTERSGVPNDLSYIINDKNDLVYGLNQTSMGDVLSTSRQHLCADPRDKVYGILGLLGTKIREGIQPSYHSSYQEVYRAVFELHSNNTARLDLLSQCCFAGCEVMPSWLPDWRAHPKLFRRPDLGWQASGMPKADYRVVPYGLECTSLVLDTVLEAHAPAEEGDRGSFLSTLKEIQPTDFNAKYLKTDETLIDAWAATLTVGAYQERTVSAGYEPFTTWKEKLLHVLSLDSKSAGLVGAVEGLGNSNIDNLECMRYFKTQQGYIGLGPVAMERSDRICVLLGAFTPLVIRAAGDSSYQLIGWCYVHGLMDSEALLGPLPEPWRVEEHFLGRRQFPKYRNARLRRSQREDPRLGRAE</sequence>
<feature type="domain" description="Heterokaryon incompatibility" evidence="1">
    <location>
        <begin position="14"/>
        <end position="147"/>
    </location>
</feature>
<evidence type="ECO:0000313" key="2">
    <source>
        <dbReference type="EMBL" id="USW50912.1"/>
    </source>
</evidence>
<proteinExistence type="predicted"/>
<gene>
    <name evidence="2" type="ORF">Slin15195_G042310</name>
</gene>
<dbReference type="PANTHER" id="PTHR24148:SF73">
    <property type="entry name" value="HET DOMAIN PROTEIN (AFU_ORTHOLOGUE AFUA_8G01020)"/>
    <property type="match status" value="1"/>
</dbReference>
<dbReference type="InterPro" id="IPR010730">
    <property type="entry name" value="HET"/>
</dbReference>
<keyword evidence="3" id="KW-1185">Reference proteome</keyword>
<name>A0A9Q9EID3_9PEZI</name>
<dbReference type="AlphaFoldDB" id="A0A9Q9EID3"/>
<dbReference type="Proteomes" id="UP001056384">
    <property type="component" value="Chromosome 3"/>
</dbReference>
<organism evidence="2 3">
    <name type="scientific">Septoria linicola</name>
    <dbReference type="NCBI Taxonomy" id="215465"/>
    <lineage>
        <taxon>Eukaryota</taxon>
        <taxon>Fungi</taxon>
        <taxon>Dikarya</taxon>
        <taxon>Ascomycota</taxon>
        <taxon>Pezizomycotina</taxon>
        <taxon>Dothideomycetes</taxon>
        <taxon>Dothideomycetidae</taxon>
        <taxon>Mycosphaerellales</taxon>
        <taxon>Mycosphaerellaceae</taxon>
        <taxon>Septoria</taxon>
    </lineage>
</organism>
<dbReference type="Pfam" id="PF26639">
    <property type="entry name" value="Het-6_barrel"/>
    <property type="match status" value="1"/>
</dbReference>
<dbReference type="PANTHER" id="PTHR24148">
    <property type="entry name" value="ANKYRIN REPEAT DOMAIN-CONTAINING PROTEIN 39 HOMOLOG-RELATED"/>
    <property type="match status" value="1"/>
</dbReference>
<accession>A0A9Q9EID3</accession>